<sequence length="110" mass="11637">MERSVLFGLSILISSSSGRFHSKARNLGLRGAVLSNGSDDVPGLDGVEHALVDLLGVNLQDLNLVLLNEGNGRRTQDGKGEVTNQEDGGGVAGFCKSGSLRCQIETTRKR</sequence>
<reference evidence="1 2" key="1">
    <citation type="submission" date="2019-09" db="EMBL/GenBank/DDBJ databases">
        <authorList>
            <person name="Ou C."/>
        </authorList>
    </citation>
    <scope>NUCLEOTIDE SEQUENCE [LARGE SCALE GENOMIC DNA]</scope>
    <source>
        <strain evidence="1">S2</strain>
        <tissue evidence="1">Leaf</tissue>
    </source>
</reference>
<dbReference type="EMBL" id="SMOL01000148">
    <property type="protein sequence ID" value="KAB2627750.1"/>
    <property type="molecule type" value="Genomic_DNA"/>
</dbReference>
<proteinExistence type="predicted"/>
<organism evidence="1 2">
    <name type="scientific">Pyrus ussuriensis x Pyrus communis</name>
    <dbReference type="NCBI Taxonomy" id="2448454"/>
    <lineage>
        <taxon>Eukaryota</taxon>
        <taxon>Viridiplantae</taxon>
        <taxon>Streptophyta</taxon>
        <taxon>Embryophyta</taxon>
        <taxon>Tracheophyta</taxon>
        <taxon>Spermatophyta</taxon>
        <taxon>Magnoliopsida</taxon>
        <taxon>eudicotyledons</taxon>
        <taxon>Gunneridae</taxon>
        <taxon>Pentapetalae</taxon>
        <taxon>rosids</taxon>
        <taxon>fabids</taxon>
        <taxon>Rosales</taxon>
        <taxon>Rosaceae</taxon>
        <taxon>Amygdaloideae</taxon>
        <taxon>Maleae</taxon>
        <taxon>Pyrus</taxon>
    </lineage>
</organism>
<gene>
    <name evidence="1" type="ORF">D8674_032545</name>
</gene>
<accession>A0A5N5HQC6</accession>
<keyword evidence="2" id="KW-1185">Reference proteome</keyword>
<name>A0A5N5HQC6_9ROSA</name>
<dbReference type="AlphaFoldDB" id="A0A5N5HQC6"/>
<dbReference type="Proteomes" id="UP000327157">
    <property type="component" value="Chromosome 8"/>
</dbReference>
<comment type="caution">
    <text evidence="1">The sequence shown here is derived from an EMBL/GenBank/DDBJ whole genome shotgun (WGS) entry which is preliminary data.</text>
</comment>
<evidence type="ECO:0000313" key="2">
    <source>
        <dbReference type="Proteomes" id="UP000327157"/>
    </source>
</evidence>
<reference evidence="2" key="2">
    <citation type="submission" date="2019-10" db="EMBL/GenBank/DDBJ databases">
        <title>A de novo genome assembly of a pear dwarfing rootstock.</title>
        <authorList>
            <person name="Wang F."/>
            <person name="Wang J."/>
            <person name="Li S."/>
            <person name="Zhang Y."/>
            <person name="Fang M."/>
            <person name="Ma L."/>
            <person name="Zhao Y."/>
            <person name="Jiang S."/>
        </authorList>
    </citation>
    <scope>NUCLEOTIDE SEQUENCE [LARGE SCALE GENOMIC DNA]</scope>
</reference>
<protein>
    <submittedName>
        <fullName evidence="1">WPP domain-containing protein 2-like</fullName>
    </submittedName>
</protein>
<reference evidence="1 2" key="3">
    <citation type="submission" date="2019-11" db="EMBL/GenBank/DDBJ databases">
        <title>A de novo genome assembly of a pear dwarfing rootstock.</title>
        <authorList>
            <person name="Wang F."/>
            <person name="Wang J."/>
            <person name="Li S."/>
            <person name="Zhang Y."/>
            <person name="Fang M."/>
            <person name="Ma L."/>
            <person name="Zhao Y."/>
            <person name="Jiang S."/>
        </authorList>
    </citation>
    <scope>NUCLEOTIDE SEQUENCE [LARGE SCALE GENOMIC DNA]</scope>
    <source>
        <strain evidence="1">S2</strain>
        <tissue evidence="1">Leaf</tissue>
    </source>
</reference>
<evidence type="ECO:0000313" key="1">
    <source>
        <dbReference type="EMBL" id="KAB2627750.1"/>
    </source>
</evidence>